<protein>
    <submittedName>
        <fullName evidence="1">Uncharacterized protein</fullName>
    </submittedName>
</protein>
<keyword evidence="2" id="KW-1185">Reference proteome</keyword>
<gene>
    <name evidence="1" type="ORF">skT53_25230</name>
</gene>
<reference evidence="1 2" key="1">
    <citation type="submission" date="2020-08" db="EMBL/GenBank/DDBJ databases">
        <title>Complete Genome Sequence of Effusibacillus dendaii Strain skT53, Isolated from Farmland soil.</title>
        <authorList>
            <person name="Konishi T."/>
            <person name="Kawasaki H."/>
        </authorList>
    </citation>
    <scope>NUCLEOTIDE SEQUENCE [LARGE SCALE GENOMIC DNA]</scope>
    <source>
        <strain evidence="2">skT53</strain>
    </source>
</reference>
<name>A0A7I8DBI5_9BACL</name>
<organism evidence="1 2">
    <name type="scientific">Effusibacillus dendaii</name>
    <dbReference type="NCBI Taxonomy" id="2743772"/>
    <lineage>
        <taxon>Bacteria</taxon>
        <taxon>Bacillati</taxon>
        <taxon>Bacillota</taxon>
        <taxon>Bacilli</taxon>
        <taxon>Bacillales</taxon>
        <taxon>Alicyclobacillaceae</taxon>
        <taxon>Effusibacillus</taxon>
    </lineage>
</organism>
<proteinExistence type="predicted"/>
<evidence type="ECO:0000313" key="2">
    <source>
        <dbReference type="Proteomes" id="UP000593802"/>
    </source>
</evidence>
<dbReference type="EMBL" id="AP023366">
    <property type="protein sequence ID" value="BCJ87538.1"/>
    <property type="molecule type" value="Genomic_DNA"/>
</dbReference>
<sequence>MYVQKIKGVSLFSQKDAFSNRLCHYIGENKRVVRIVKDTFDMTAAVINGQSDFRIQKYALNLDSEILKFEV</sequence>
<accession>A0A7I8DBI5</accession>
<dbReference type="KEGG" id="eff:skT53_25230"/>
<evidence type="ECO:0000313" key="1">
    <source>
        <dbReference type="EMBL" id="BCJ87538.1"/>
    </source>
</evidence>
<dbReference type="AlphaFoldDB" id="A0A7I8DBI5"/>
<dbReference type="Proteomes" id="UP000593802">
    <property type="component" value="Chromosome"/>
</dbReference>